<dbReference type="InterPro" id="IPR036365">
    <property type="entry name" value="PGBD-like_sf"/>
</dbReference>
<dbReference type="Proteomes" id="UP001055159">
    <property type="component" value="Chromosome"/>
</dbReference>
<keyword evidence="5" id="KW-1185">Reference proteome</keyword>
<reference evidence="3" key="1">
    <citation type="submission" date="2020-07" db="EMBL/GenBank/DDBJ databases">
        <authorList>
            <person name="Pettersson B.M.F."/>
            <person name="Behra P.R.K."/>
            <person name="Ramesh M."/>
            <person name="Das S."/>
            <person name="Dasgupta S."/>
            <person name="Kirsebom L.A."/>
        </authorList>
    </citation>
    <scope>NUCLEOTIDE SEQUENCE</scope>
    <source>
        <strain evidence="3">DSM 45406</strain>
    </source>
</reference>
<accession>A0A9X2Y3P7</accession>
<dbReference type="Pfam" id="PF01471">
    <property type="entry name" value="PG_binding_1"/>
    <property type="match status" value="1"/>
</dbReference>
<dbReference type="SUPFAM" id="SSF47090">
    <property type="entry name" value="PGBD-like"/>
    <property type="match status" value="1"/>
</dbReference>
<dbReference type="RefSeq" id="WP_239735300.1">
    <property type="nucleotide sequence ID" value="NZ_CP092427.2"/>
</dbReference>
<reference evidence="3" key="2">
    <citation type="journal article" date="2022" name="BMC Genomics">
        <title>Comparative genome analysis of mycobacteria focusing on tRNA and non-coding RNA.</title>
        <authorList>
            <person name="Behra P.R.K."/>
            <person name="Pettersson B.M.F."/>
            <person name="Ramesh M."/>
            <person name="Das S."/>
            <person name="Dasgupta S."/>
            <person name="Kirsebom L.A."/>
        </authorList>
    </citation>
    <scope>NUCLEOTIDE SEQUENCE</scope>
    <source>
        <strain evidence="3">DSM 45406</strain>
    </source>
</reference>
<evidence type="ECO:0000313" key="5">
    <source>
        <dbReference type="Proteomes" id="UP001055159"/>
    </source>
</evidence>
<dbReference type="EMBL" id="JACKRN010000854">
    <property type="protein sequence ID" value="MCV7073381.1"/>
    <property type="molecule type" value="Genomic_DNA"/>
</dbReference>
<protein>
    <submittedName>
        <fullName evidence="3">Peptidoglycan-binding protein</fullName>
    </submittedName>
</protein>
<evidence type="ECO:0000256" key="1">
    <source>
        <dbReference type="SAM" id="MobiDB-lite"/>
    </source>
</evidence>
<gene>
    <name evidence="3" type="ORF">H7H73_26765</name>
    <name evidence="4" type="ORF">MJO55_17315</name>
</gene>
<dbReference type="EMBL" id="CP092427">
    <property type="protein sequence ID" value="ULP35062.1"/>
    <property type="molecule type" value="Genomic_DNA"/>
</dbReference>
<feature type="domain" description="Peptidoglycan binding-like" evidence="2">
    <location>
        <begin position="32"/>
        <end position="85"/>
    </location>
</feature>
<evidence type="ECO:0000259" key="2">
    <source>
        <dbReference type="Pfam" id="PF01471"/>
    </source>
</evidence>
<evidence type="ECO:0000313" key="4">
    <source>
        <dbReference type="EMBL" id="ULP35062.1"/>
    </source>
</evidence>
<dbReference type="Proteomes" id="UP001140272">
    <property type="component" value="Unassembled WGS sequence"/>
</dbReference>
<dbReference type="AlphaFoldDB" id="A0A9X2Y3P7"/>
<sequence length="407" mass="44066">MVMRSARLSGDLVLDKCHAGVHRMMQPEQNLSVMRVQAGLRELGFFDADLDGIFGPLTGQAVSNFKEFHALSPTDPVVGAGTSGALDEDLFFDPPSLDPAFGEVAGFVARHVVEPFVGLVLSPLIDAPLNSQRHDTGTFMLAALNSGFLVGIVAASRAGDLGSDARIPADLRARLADLGPAAGQTNQFIGTDGRLHEVVVVDDLTIRGKRVLVHHPTGRKLRVDLLELLCHELVHARNAGLNFALTPAFDADTFLDTGLAQTLSDATGHHTARVFNQFVEEMSARHVTWIIQRERAGDPFALDFLQPERLAQAAHFYFAETDPEFMFSDNGYMQAIRARGPAAVFGQIALWLRQASRMTFSGNPTRQQASARVFRDAADSAERTALTPGAAPPPSDGLFPLLHDMDP</sequence>
<evidence type="ECO:0000313" key="3">
    <source>
        <dbReference type="EMBL" id="MCV7073381.1"/>
    </source>
</evidence>
<evidence type="ECO:0000313" key="6">
    <source>
        <dbReference type="Proteomes" id="UP001140272"/>
    </source>
</evidence>
<dbReference type="Gene3D" id="1.10.101.10">
    <property type="entry name" value="PGBD-like superfamily/PGBD"/>
    <property type="match status" value="1"/>
</dbReference>
<organism evidence="3 6">
    <name type="scientific">Mycolicibacterium rufum</name>
    <dbReference type="NCBI Taxonomy" id="318424"/>
    <lineage>
        <taxon>Bacteria</taxon>
        <taxon>Bacillati</taxon>
        <taxon>Actinomycetota</taxon>
        <taxon>Actinomycetes</taxon>
        <taxon>Mycobacteriales</taxon>
        <taxon>Mycobacteriaceae</taxon>
        <taxon>Mycolicibacterium</taxon>
    </lineage>
</organism>
<dbReference type="InterPro" id="IPR036366">
    <property type="entry name" value="PGBDSf"/>
</dbReference>
<reference evidence="4" key="3">
    <citation type="submission" date="2022-08" db="EMBL/GenBank/DDBJ databases">
        <title>Whole genome sequencing of non-tuberculosis mycobacteria type-strains.</title>
        <authorList>
            <person name="Igarashi Y."/>
            <person name="Osugi A."/>
            <person name="Mitarai S."/>
        </authorList>
    </citation>
    <scope>NUCLEOTIDE SEQUENCE</scope>
    <source>
        <strain evidence="4">JCM 16372</strain>
    </source>
</reference>
<proteinExistence type="predicted"/>
<name>A0A9X2Y3P7_9MYCO</name>
<dbReference type="InterPro" id="IPR002477">
    <property type="entry name" value="Peptidoglycan-bd-like"/>
</dbReference>
<feature type="region of interest" description="Disordered" evidence="1">
    <location>
        <begin position="382"/>
        <end position="407"/>
    </location>
</feature>